<keyword evidence="2" id="KW-0560">Oxidoreductase</keyword>
<keyword evidence="3" id="KW-1185">Reference proteome</keyword>
<dbReference type="Gene3D" id="3.30.70.100">
    <property type="match status" value="2"/>
</dbReference>
<dbReference type="GO" id="GO:0004497">
    <property type="term" value="F:monooxygenase activity"/>
    <property type="evidence" value="ECO:0007669"/>
    <property type="project" value="UniProtKB-KW"/>
</dbReference>
<evidence type="ECO:0000256" key="1">
    <source>
        <dbReference type="SAM" id="MobiDB-lite"/>
    </source>
</evidence>
<dbReference type="InterPro" id="IPR011008">
    <property type="entry name" value="Dimeric_a/b-barrel"/>
</dbReference>
<accession>A0ABT4TWM0</accession>
<dbReference type="EMBL" id="JAQFWQ010000001">
    <property type="protein sequence ID" value="MDA2809094.1"/>
    <property type="molecule type" value="Genomic_DNA"/>
</dbReference>
<keyword evidence="2" id="KW-0503">Monooxygenase</keyword>
<dbReference type="SUPFAM" id="SSF54909">
    <property type="entry name" value="Dimeric alpha+beta barrel"/>
    <property type="match status" value="1"/>
</dbReference>
<protein>
    <submittedName>
        <fullName evidence="2">Antibiotic biosynthesis monooxygenase</fullName>
    </submittedName>
</protein>
<organism evidence="2 3">
    <name type="scientific">Nocardiopsis endophytica</name>
    <dbReference type="NCBI Taxonomy" id="3018445"/>
    <lineage>
        <taxon>Bacteria</taxon>
        <taxon>Bacillati</taxon>
        <taxon>Actinomycetota</taxon>
        <taxon>Actinomycetes</taxon>
        <taxon>Streptosporangiales</taxon>
        <taxon>Nocardiopsidaceae</taxon>
        <taxon>Nocardiopsis</taxon>
    </lineage>
</organism>
<dbReference type="RefSeq" id="WP_270683001.1">
    <property type="nucleotide sequence ID" value="NZ_JAQFWQ010000001.1"/>
</dbReference>
<sequence length="256" mass="28010">MQDTAPLPFDVALARTGATVVGHWAVPDAARQREVADAVMEPWRAGPWPDGLLSVDAFLSTADKPQGEERLETRDSAVVVVSQWESPEDHDRHAARTAGPDVPGVAPPDEVAHRLYRGAFRRDLPSPVPGHEPEGGPDAEPGCIFIAEFEMADTESARLWSDAVYDAMEEAVTEHGALPGWISSHHFLDREGRRVFQYAAWATAEAHEAFLESGLRQDVLRRAGGLSKVKSAMGQRYIHAAGLRRGRAERRGAPTR</sequence>
<feature type="region of interest" description="Disordered" evidence="1">
    <location>
        <begin position="84"/>
        <end position="107"/>
    </location>
</feature>
<dbReference type="Proteomes" id="UP001527866">
    <property type="component" value="Unassembled WGS sequence"/>
</dbReference>
<comment type="caution">
    <text evidence="2">The sequence shown here is derived from an EMBL/GenBank/DDBJ whole genome shotgun (WGS) entry which is preliminary data.</text>
</comment>
<gene>
    <name evidence="2" type="ORF">O4J56_00425</name>
</gene>
<reference evidence="2 3" key="1">
    <citation type="submission" date="2023-01" db="EMBL/GenBank/DDBJ databases">
        <title>Draft genome sequence of Nocardiopsis sp. RSe5-2 isolated from halophytes.</title>
        <authorList>
            <person name="Duangmal K."/>
            <person name="Chantavorakit T."/>
        </authorList>
    </citation>
    <scope>NUCLEOTIDE SEQUENCE [LARGE SCALE GENOMIC DNA]</scope>
    <source>
        <strain evidence="2 3">RSe5-2</strain>
    </source>
</reference>
<evidence type="ECO:0000313" key="3">
    <source>
        <dbReference type="Proteomes" id="UP001527866"/>
    </source>
</evidence>
<proteinExistence type="predicted"/>
<evidence type="ECO:0000313" key="2">
    <source>
        <dbReference type="EMBL" id="MDA2809094.1"/>
    </source>
</evidence>
<name>A0ABT4TWM0_9ACTN</name>